<accession>A0A2U6KF89</accession>
<reference evidence="8" key="1">
    <citation type="submission" date="2015-10" db="EMBL/GenBank/DDBJ databases">
        <title>Pinctada fucata MyD88: molecular characterization and the response to Lipopolysaccharide and Poly(I:C).</title>
        <authorList>
            <person name="Zhu K."/>
            <person name="Zhang D."/>
        </authorList>
    </citation>
    <scope>NUCLEOTIDE SEQUENCE</scope>
</reference>
<feature type="domain" description="Death" evidence="6">
    <location>
        <begin position="44"/>
        <end position="109"/>
    </location>
</feature>
<keyword evidence="3" id="KW-0399">Innate immunity</keyword>
<protein>
    <submittedName>
        <fullName evidence="8">Myeloid differentiation factor 88</fullName>
    </submittedName>
</protein>
<evidence type="ECO:0000256" key="1">
    <source>
        <dbReference type="ARBA" id="ARBA00004496"/>
    </source>
</evidence>
<dbReference type="InterPro" id="IPR000488">
    <property type="entry name" value="Death_dom"/>
</dbReference>
<feature type="domain" description="TIR" evidence="7">
    <location>
        <begin position="167"/>
        <end position="302"/>
    </location>
</feature>
<dbReference type="GO" id="GO:0045087">
    <property type="term" value="P:innate immune response"/>
    <property type="evidence" value="ECO:0007669"/>
    <property type="project" value="UniProtKB-KW"/>
</dbReference>
<organism evidence="8">
    <name type="scientific">Pinctada fucata</name>
    <name type="common">Akoya pearl oyster</name>
    <name type="synonym">Pinctada imbricata fucata</name>
    <dbReference type="NCBI Taxonomy" id="50426"/>
    <lineage>
        <taxon>Eukaryota</taxon>
        <taxon>Metazoa</taxon>
        <taxon>Spiralia</taxon>
        <taxon>Lophotrochozoa</taxon>
        <taxon>Mollusca</taxon>
        <taxon>Bivalvia</taxon>
        <taxon>Autobranchia</taxon>
        <taxon>Pteriomorphia</taxon>
        <taxon>Pterioida</taxon>
        <taxon>Pterioidea</taxon>
        <taxon>Pteriidae</taxon>
        <taxon>Pinctada</taxon>
    </lineage>
</organism>
<evidence type="ECO:0000256" key="5">
    <source>
        <dbReference type="ARBA" id="ARBA00023198"/>
    </source>
</evidence>
<evidence type="ECO:0000256" key="3">
    <source>
        <dbReference type="ARBA" id="ARBA00022588"/>
    </source>
</evidence>
<dbReference type="PROSITE" id="PS50104">
    <property type="entry name" value="TIR"/>
    <property type="match status" value="1"/>
</dbReference>
<evidence type="ECO:0000259" key="7">
    <source>
        <dbReference type="PROSITE" id="PS50104"/>
    </source>
</evidence>
<dbReference type="PANTHER" id="PTHR15079">
    <property type="entry name" value="MYD88"/>
    <property type="match status" value="1"/>
</dbReference>
<proteinExistence type="evidence at transcript level"/>
<dbReference type="SMART" id="SM00255">
    <property type="entry name" value="TIR"/>
    <property type="match status" value="1"/>
</dbReference>
<dbReference type="Pfam" id="PF00531">
    <property type="entry name" value="Death"/>
    <property type="match status" value="1"/>
</dbReference>
<dbReference type="InterPro" id="IPR000157">
    <property type="entry name" value="TIR_dom"/>
</dbReference>
<dbReference type="GO" id="GO:0070976">
    <property type="term" value="F:TIR domain binding"/>
    <property type="evidence" value="ECO:0007669"/>
    <property type="project" value="InterPro"/>
</dbReference>
<sequence>MSDNSSIKDVCKGVPLHALNMAVRNKMASFLDPEGFVTGDFCNDYTGLAECAGFQYEEIKRLQSQRKPTLEFLHEWGTRQDRDPYVDVLISHLERIGRPDVIDECRQQIVQDVQKYKRCHEDLDPVQSKEVSCGNEVTLYKHEIKSSILTKEEALDPRQACGSIDKLYYDGFVIYNPNGQADLNFVKELADRLEGPEYGLKLFIPFRDDLPGTARYEVTAEIIANRCKRALVILSPSFLQSPAADFQLKFAQCLSPGARSKKVVPVFNGRCKMPNILRAVNFVDFTNPGLRDWNWPRLAAVLKCPLEPDIETYMNKEELAKIKMSPDGYKQVRDMFALSVALTDFKDFE</sequence>
<dbReference type="EMBL" id="KT894820">
    <property type="protein sequence ID" value="AMQ81593.1"/>
    <property type="molecule type" value="mRNA"/>
</dbReference>
<dbReference type="AlphaFoldDB" id="A0A2U6KF89"/>
<evidence type="ECO:0000256" key="4">
    <source>
        <dbReference type="ARBA" id="ARBA00022859"/>
    </source>
</evidence>
<dbReference type="GO" id="GO:0005737">
    <property type="term" value="C:cytoplasm"/>
    <property type="evidence" value="ECO:0007669"/>
    <property type="project" value="UniProtKB-SubCell"/>
</dbReference>
<dbReference type="InterPro" id="IPR035897">
    <property type="entry name" value="Toll_tir_struct_dom_sf"/>
</dbReference>
<keyword evidence="2" id="KW-0963">Cytoplasm</keyword>
<comment type="subcellular location">
    <subcellularLocation>
        <location evidence="1">Cytoplasm</location>
    </subcellularLocation>
</comment>
<dbReference type="Gene3D" id="1.10.533.10">
    <property type="entry name" value="Death Domain, Fas"/>
    <property type="match status" value="1"/>
</dbReference>
<dbReference type="GO" id="GO:0043123">
    <property type="term" value="P:positive regulation of canonical NF-kappaB signal transduction"/>
    <property type="evidence" value="ECO:0007669"/>
    <property type="project" value="InterPro"/>
</dbReference>
<dbReference type="CDD" id="cd08312">
    <property type="entry name" value="Death_MyD88"/>
    <property type="match status" value="1"/>
</dbReference>
<dbReference type="InterPro" id="IPR034249">
    <property type="entry name" value="MyD88_Death"/>
</dbReference>
<evidence type="ECO:0000259" key="6">
    <source>
        <dbReference type="PROSITE" id="PS50017"/>
    </source>
</evidence>
<dbReference type="InterPro" id="IPR011029">
    <property type="entry name" value="DEATH-like_dom_sf"/>
</dbReference>
<keyword evidence="5" id="KW-0395">Inflammatory response</keyword>
<dbReference type="Pfam" id="PF13676">
    <property type="entry name" value="TIR_2"/>
    <property type="match status" value="1"/>
</dbReference>
<dbReference type="SUPFAM" id="SSF52200">
    <property type="entry name" value="Toll/Interleukin receptor TIR domain"/>
    <property type="match status" value="1"/>
</dbReference>
<name>A0A2U6KF89_PINFU</name>
<dbReference type="SUPFAM" id="SSF47986">
    <property type="entry name" value="DEATH domain"/>
    <property type="match status" value="1"/>
</dbReference>
<dbReference type="GO" id="GO:0002755">
    <property type="term" value="P:MyD88-dependent toll-like receptor signaling pathway"/>
    <property type="evidence" value="ECO:0007669"/>
    <property type="project" value="InterPro"/>
</dbReference>
<dbReference type="PROSITE" id="PS50017">
    <property type="entry name" value="DEATH_DOMAIN"/>
    <property type="match status" value="1"/>
</dbReference>
<dbReference type="PANTHER" id="PTHR15079:SF3">
    <property type="entry name" value="MYELOID DIFFERENTIATION PRIMARY RESPONSE PROTEIN MYD88"/>
    <property type="match status" value="1"/>
</dbReference>
<evidence type="ECO:0000313" key="8">
    <source>
        <dbReference type="EMBL" id="AMQ81593.1"/>
    </source>
</evidence>
<dbReference type="InterPro" id="IPR017281">
    <property type="entry name" value="Myelin_different_resp_MyD88"/>
</dbReference>
<evidence type="ECO:0000256" key="2">
    <source>
        <dbReference type="ARBA" id="ARBA00022490"/>
    </source>
</evidence>
<keyword evidence="4" id="KW-0391">Immunity</keyword>
<dbReference type="Gene3D" id="3.40.50.10140">
    <property type="entry name" value="Toll/interleukin-1 receptor homology (TIR) domain"/>
    <property type="match status" value="1"/>
</dbReference>